<evidence type="ECO:0000313" key="2">
    <source>
        <dbReference type="EMBL" id="AKA27184.1"/>
    </source>
</evidence>
<feature type="transmembrane region" description="Helical" evidence="1">
    <location>
        <begin position="42"/>
        <end position="60"/>
    </location>
</feature>
<dbReference type="KEGG" id="pcz:PCL1606_57390"/>
<accession>A0A0D5Y845</accession>
<keyword evidence="1" id="KW-0812">Transmembrane</keyword>
<dbReference type="EMBL" id="CP011110">
    <property type="protein sequence ID" value="AKA27184.1"/>
    <property type="molecule type" value="Genomic_DNA"/>
</dbReference>
<keyword evidence="1" id="KW-0472">Membrane</keyword>
<keyword evidence="1" id="KW-1133">Transmembrane helix</keyword>
<proteinExistence type="predicted"/>
<sequence length="199" mass="21993">MPEHNPPAADVPIKLFPEYISLWADGVELETLAIPSRRPSRVARYTWLMLVLGLLAAVALGQQVLALVLGVLLVSIPLLVLGVMRLLDPPARVDAWFDADGLHLTCGPPKNPSALYRHFLPFADITRLATLDQTIDLGRRGRVQYRTCILQARQFLGENTSLNISNRRSLAELQAVLKRLRQLPAAAHIGIPPTRQYGA</sequence>
<reference evidence="2 3" key="1">
    <citation type="journal article" date="2015" name="Mol. Plant Microbe Interact.">
        <title>Comparative Genomic Analysis of Pseudomonas chlororaphis PCL1606 Reveals New Insight into Antifungal Compounds Involved in Biocontrol.</title>
        <authorList>
            <person name="Calderon C.E."/>
            <person name="Ramos C."/>
            <person name="de Vicente A."/>
            <person name="Cazorla F.M."/>
        </authorList>
    </citation>
    <scope>NUCLEOTIDE SEQUENCE [LARGE SCALE GENOMIC DNA]</scope>
    <source>
        <strain evidence="2 3">PCL1606</strain>
    </source>
</reference>
<dbReference type="Proteomes" id="UP000032748">
    <property type="component" value="Chromosome"/>
</dbReference>
<evidence type="ECO:0000256" key="1">
    <source>
        <dbReference type="SAM" id="Phobius"/>
    </source>
</evidence>
<protein>
    <submittedName>
        <fullName evidence="2">Uncharacterized protein</fullName>
    </submittedName>
</protein>
<dbReference type="OrthoDB" id="7031194at2"/>
<dbReference type="AlphaFoldDB" id="A0A0D5Y845"/>
<feature type="transmembrane region" description="Helical" evidence="1">
    <location>
        <begin position="66"/>
        <end position="87"/>
    </location>
</feature>
<organism evidence="2 3">
    <name type="scientific">Pseudomonas chlororaphis</name>
    <dbReference type="NCBI Taxonomy" id="587753"/>
    <lineage>
        <taxon>Bacteria</taxon>
        <taxon>Pseudomonadati</taxon>
        <taxon>Pseudomonadota</taxon>
        <taxon>Gammaproteobacteria</taxon>
        <taxon>Pseudomonadales</taxon>
        <taxon>Pseudomonadaceae</taxon>
        <taxon>Pseudomonas</taxon>
    </lineage>
</organism>
<evidence type="ECO:0000313" key="3">
    <source>
        <dbReference type="Proteomes" id="UP000032748"/>
    </source>
</evidence>
<dbReference type="RefSeq" id="WP_045886324.1">
    <property type="nucleotide sequence ID" value="NZ_CP011110.1"/>
</dbReference>
<dbReference type="PATRIC" id="fig|587753.10.peg.5724"/>
<gene>
    <name evidence="2" type="ORF">PCL1606_57390</name>
</gene>
<name>A0A0D5Y845_9PSED</name>